<evidence type="ECO:0000313" key="3">
    <source>
        <dbReference type="Proteomes" id="UP001295684"/>
    </source>
</evidence>
<reference evidence="2" key="1">
    <citation type="submission" date="2023-07" db="EMBL/GenBank/DDBJ databases">
        <authorList>
            <consortium name="AG Swart"/>
            <person name="Singh M."/>
            <person name="Singh A."/>
            <person name="Seah K."/>
            <person name="Emmerich C."/>
        </authorList>
    </citation>
    <scope>NUCLEOTIDE SEQUENCE</scope>
    <source>
        <strain evidence="2">DP1</strain>
    </source>
</reference>
<name>A0AAD2DCL2_EUPCR</name>
<gene>
    <name evidence="2" type="ORF">ECRASSUSDP1_LOCUS29449</name>
</gene>
<feature type="region of interest" description="Disordered" evidence="1">
    <location>
        <begin position="561"/>
        <end position="580"/>
    </location>
</feature>
<dbReference type="AlphaFoldDB" id="A0AAD2DCL2"/>
<comment type="caution">
    <text evidence="2">The sequence shown here is derived from an EMBL/GenBank/DDBJ whole genome shotgun (WGS) entry which is preliminary data.</text>
</comment>
<feature type="region of interest" description="Disordered" evidence="1">
    <location>
        <begin position="605"/>
        <end position="668"/>
    </location>
</feature>
<dbReference type="Gene3D" id="1.20.1270.60">
    <property type="entry name" value="Arfaptin homology (AH) domain/BAR domain"/>
    <property type="match status" value="1"/>
</dbReference>
<feature type="region of interest" description="Disordered" evidence="1">
    <location>
        <begin position="259"/>
        <end position="294"/>
    </location>
</feature>
<feature type="compositionally biased region" description="Basic and acidic residues" evidence="1">
    <location>
        <begin position="561"/>
        <end position="576"/>
    </location>
</feature>
<feature type="compositionally biased region" description="Basic and acidic residues" evidence="1">
    <location>
        <begin position="259"/>
        <end position="287"/>
    </location>
</feature>
<feature type="compositionally biased region" description="Basic and acidic residues" evidence="1">
    <location>
        <begin position="641"/>
        <end position="668"/>
    </location>
</feature>
<feature type="compositionally biased region" description="Basic and acidic residues" evidence="1">
    <location>
        <begin position="605"/>
        <end position="628"/>
    </location>
</feature>
<accession>A0AAD2DCL2</accession>
<sequence>MENYIDSHKQVFLELEQKANQGVKEITEFAKVLENKMDCERACARSNKKFSTFKFQHLYDSQYGKIFEEMVNCAESKSRQSYDLIKNISQDIYDPLQECADSHYHAITGISYDGRKAMKVTKDLEDDLQTIKAEYYSSKVEMKRAISNYEKFCKENKGDDKDTVFYRDKLFGQMNSKMRVSHEKENAYQLLVKRANDNLKFYTERMQGLVRVYSQMEKERKQLMIDSLNKLVIFETSVEMTLKYDAKMFVKLIEEITQPEKEPNDKAPKEETKLDETTMNETKDSPAKSDTQSALDEEYCEYISKFDQFGEYKFVEAEDEESEVPVIHDPVKSKYEEEIFSLVQSLVSEDAIKEPLTQMEMDNFISIMEQKLGRTVLLDYLKAWSGQNSPRINSRLCFEQLSRLIIGCFDRILTHDDRESGLKLIEICNNIFYQQDPSKEIIDTSQPLRKYLSSCIENLGPVKKIGFWEKMAFESIRRELKNEFFEYDYEADTENAFREIIFYKLSSLLTMMLSFGVSKDDTKKLVVKFCESHELRQDQRIHLISRIANYETYEEKAARQVLEETEKDQERDENGLKKARKGIPDWLQQIEAIQAPRYEDTKEKENYFGFMNRKETPTTEETKDKPESPEILNKENNVQETPKETVPDKEEISKDESEETRPPPDESG</sequence>
<evidence type="ECO:0000256" key="1">
    <source>
        <dbReference type="SAM" id="MobiDB-lite"/>
    </source>
</evidence>
<dbReference type="Proteomes" id="UP001295684">
    <property type="component" value="Unassembled WGS sequence"/>
</dbReference>
<dbReference type="SUPFAM" id="SSF103657">
    <property type="entry name" value="BAR/IMD domain-like"/>
    <property type="match status" value="1"/>
</dbReference>
<organism evidence="2 3">
    <name type="scientific">Euplotes crassus</name>
    <dbReference type="NCBI Taxonomy" id="5936"/>
    <lineage>
        <taxon>Eukaryota</taxon>
        <taxon>Sar</taxon>
        <taxon>Alveolata</taxon>
        <taxon>Ciliophora</taxon>
        <taxon>Intramacronucleata</taxon>
        <taxon>Spirotrichea</taxon>
        <taxon>Hypotrichia</taxon>
        <taxon>Euplotida</taxon>
        <taxon>Euplotidae</taxon>
        <taxon>Moneuplotes</taxon>
    </lineage>
</organism>
<dbReference type="EMBL" id="CAMPGE010030298">
    <property type="protein sequence ID" value="CAI2387815.1"/>
    <property type="molecule type" value="Genomic_DNA"/>
</dbReference>
<dbReference type="InterPro" id="IPR027267">
    <property type="entry name" value="AH/BAR_dom_sf"/>
</dbReference>
<proteinExistence type="predicted"/>
<evidence type="ECO:0000313" key="2">
    <source>
        <dbReference type="EMBL" id="CAI2387815.1"/>
    </source>
</evidence>
<protein>
    <submittedName>
        <fullName evidence="2">Uncharacterized protein</fullName>
    </submittedName>
</protein>
<keyword evidence="3" id="KW-1185">Reference proteome</keyword>